<reference evidence="1" key="1">
    <citation type="submission" date="2023-10" db="EMBL/GenBank/DDBJ databases">
        <authorList>
            <person name="Hackl T."/>
        </authorList>
    </citation>
    <scope>NUCLEOTIDE SEQUENCE</scope>
</reference>
<dbReference type="EMBL" id="CAUWAG010000012">
    <property type="protein sequence ID" value="CAJ2509050.1"/>
    <property type="molecule type" value="Genomic_DNA"/>
</dbReference>
<keyword evidence="2" id="KW-1185">Reference proteome</keyword>
<gene>
    <name evidence="1" type="ORF">KHLLAP_LOCUS9518</name>
</gene>
<name>A0AAI8YLJ4_9PEZI</name>
<evidence type="ECO:0000313" key="1">
    <source>
        <dbReference type="EMBL" id="CAJ2509050.1"/>
    </source>
</evidence>
<dbReference type="Proteomes" id="UP001295740">
    <property type="component" value="Unassembled WGS sequence"/>
</dbReference>
<accession>A0AAI8YLJ4</accession>
<sequence length="263" mass="28454">MGLYVGRTNITIGMPTCGKLPYRINISPLQTRSNSSTPTTFVNTNIHLDDHLTYITMHSKLLSTLTLLLYTAAASNTCAVLPGAKPASSEFHKICTVIEAANITAEPYVGCSNTSTYRVFSTSNPSNWAAVQTCFANLLGVSDSECPEGFWVQHYHTIQFNTFETASANVTNDHGVAVECTFQFNITGFPAQGPVYVGAKDVRDIVATANREVNKMNLAVEGFTNCLAPGEGNTTANANGAEINWRVMWWTVNPGDDSSVQPL</sequence>
<comment type="caution">
    <text evidence="1">The sequence shown here is derived from an EMBL/GenBank/DDBJ whole genome shotgun (WGS) entry which is preliminary data.</text>
</comment>
<dbReference type="AlphaFoldDB" id="A0AAI8YLJ4"/>
<proteinExistence type="predicted"/>
<protein>
    <submittedName>
        <fullName evidence="1">Uu.00g140760.m01.CDS01</fullName>
    </submittedName>
</protein>
<organism evidence="1 2">
    <name type="scientific">Anthostomella pinea</name>
    <dbReference type="NCBI Taxonomy" id="933095"/>
    <lineage>
        <taxon>Eukaryota</taxon>
        <taxon>Fungi</taxon>
        <taxon>Dikarya</taxon>
        <taxon>Ascomycota</taxon>
        <taxon>Pezizomycotina</taxon>
        <taxon>Sordariomycetes</taxon>
        <taxon>Xylariomycetidae</taxon>
        <taxon>Xylariales</taxon>
        <taxon>Xylariaceae</taxon>
        <taxon>Anthostomella</taxon>
    </lineage>
</organism>
<evidence type="ECO:0000313" key="2">
    <source>
        <dbReference type="Proteomes" id="UP001295740"/>
    </source>
</evidence>